<comment type="subcellular location">
    <subcellularLocation>
        <location evidence="1">Membrane</location>
        <topology evidence="1">Multi-pass membrane protein</topology>
    </subcellularLocation>
</comment>
<keyword evidence="10 12" id="KW-0739">Sodium transport</keyword>
<evidence type="ECO:0000256" key="6">
    <source>
        <dbReference type="ARBA" id="ARBA00022989"/>
    </source>
</evidence>
<dbReference type="GO" id="GO:0015280">
    <property type="term" value="F:ligand-gated sodium channel activity"/>
    <property type="evidence" value="ECO:0007669"/>
    <property type="project" value="TreeGrafter"/>
</dbReference>
<comment type="caution">
    <text evidence="14">The sequence shown here is derived from an EMBL/GenBank/DDBJ whole genome shotgun (WGS) entry which is preliminary data.</text>
</comment>
<reference evidence="14 15" key="1">
    <citation type="journal article" date="2022" name="Nat. Ecol. Evol.">
        <title>A masculinizing supergene underlies an exaggerated male reproductive morph in a spider.</title>
        <authorList>
            <person name="Hendrickx F."/>
            <person name="De Corte Z."/>
            <person name="Sonet G."/>
            <person name="Van Belleghem S.M."/>
            <person name="Kostlbacher S."/>
            <person name="Vangestel C."/>
        </authorList>
    </citation>
    <scope>NUCLEOTIDE SEQUENCE [LARGE SCALE GENOMIC DNA]</scope>
    <source>
        <strain evidence="14">W744_W776</strain>
    </source>
</reference>
<evidence type="ECO:0000256" key="9">
    <source>
        <dbReference type="ARBA" id="ARBA00023136"/>
    </source>
</evidence>
<evidence type="ECO:0000256" key="7">
    <source>
        <dbReference type="ARBA" id="ARBA00023053"/>
    </source>
</evidence>
<evidence type="ECO:0000313" key="14">
    <source>
        <dbReference type="EMBL" id="KAG8176680.1"/>
    </source>
</evidence>
<gene>
    <name evidence="14" type="ORF">JTE90_023683</name>
</gene>
<evidence type="ECO:0000256" key="11">
    <source>
        <dbReference type="ARBA" id="ARBA00023303"/>
    </source>
</evidence>
<evidence type="ECO:0000313" key="15">
    <source>
        <dbReference type="Proteomes" id="UP000827092"/>
    </source>
</evidence>
<keyword evidence="7" id="KW-0915">Sodium</keyword>
<keyword evidence="4 12" id="KW-0894">Sodium channel</keyword>
<evidence type="ECO:0000256" key="2">
    <source>
        <dbReference type="ARBA" id="ARBA00007193"/>
    </source>
</evidence>
<dbReference type="AlphaFoldDB" id="A0AAV6TXH5"/>
<keyword evidence="3 12" id="KW-0813">Transport</keyword>
<dbReference type="Proteomes" id="UP000827092">
    <property type="component" value="Unassembled WGS sequence"/>
</dbReference>
<accession>A0AAV6TXH5</accession>
<organism evidence="14 15">
    <name type="scientific">Oedothorax gibbosus</name>
    <dbReference type="NCBI Taxonomy" id="931172"/>
    <lineage>
        <taxon>Eukaryota</taxon>
        <taxon>Metazoa</taxon>
        <taxon>Ecdysozoa</taxon>
        <taxon>Arthropoda</taxon>
        <taxon>Chelicerata</taxon>
        <taxon>Arachnida</taxon>
        <taxon>Araneae</taxon>
        <taxon>Araneomorphae</taxon>
        <taxon>Entelegynae</taxon>
        <taxon>Araneoidea</taxon>
        <taxon>Linyphiidae</taxon>
        <taxon>Erigoninae</taxon>
        <taxon>Oedothorax</taxon>
    </lineage>
</organism>
<proteinExistence type="inferred from homology"/>
<keyword evidence="9 13" id="KW-0472">Membrane</keyword>
<dbReference type="EMBL" id="JAFNEN010000857">
    <property type="protein sequence ID" value="KAG8176679.1"/>
    <property type="molecule type" value="Genomic_DNA"/>
</dbReference>
<protein>
    <submittedName>
        <fullName evidence="14">Uncharacterized protein</fullName>
    </submittedName>
</protein>
<dbReference type="Pfam" id="PF00858">
    <property type="entry name" value="ASC"/>
    <property type="match status" value="1"/>
</dbReference>
<evidence type="ECO:0000256" key="1">
    <source>
        <dbReference type="ARBA" id="ARBA00004141"/>
    </source>
</evidence>
<dbReference type="EMBL" id="JAFNEN010000857">
    <property type="protein sequence ID" value="KAG8176680.1"/>
    <property type="molecule type" value="Genomic_DNA"/>
</dbReference>
<evidence type="ECO:0000256" key="10">
    <source>
        <dbReference type="ARBA" id="ARBA00023201"/>
    </source>
</evidence>
<evidence type="ECO:0000256" key="3">
    <source>
        <dbReference type="ARBA" id="ARBA00022448"/>
    </source>
</evidence>
<evidence type="ECO:0000256" key="13">
    <source>
        <dbReference type="SAM" id="Phobius"/>
    </source>
</evidence>
<keyword evidence="5 12" id="KW-0812">Transmembrane</keyword>
<evidence type="ECO:0000256" key="12">
    <source>
        <dbReference type="RuleBase" id="RU000679"/>
    </source>
</evidence>
<evidence type="ECO:0000256" key="5">
    <source>
        <dbReference type="ARBA" id="ARBA00022692"/>
    </source>
</evidence>
<keyword evidence="11 12" id="KW-0407">Ion channel</keyword>
<keyword evidence="15" id="KW-1185">Reference proteome</keyword>
<keyword evidence="6 13" id="KW-1133">Transmembrane helix</keyword>
<comment type="similarity">
    <text evidence="2 12">Belongs to the amiloride-sensitive sodium channel (TC 1.A.6) family.</text>
</comment>
<keyword evidence="8 12" id="KW-0406">Ion transport</keyword>
<sequence length="200" mass="23267">MNSSKVYPEFAIHKQQKKIVKLHPPPKRYNKTRKNTFRKYCIRLCKESLITGFPALASDRIGPWRRLMKALVLVVCVCGFLYQTSEFLGLYLEYSTTLNMLVEHPDSVSVPAIGVCNNNRIRRTAVCTLNPNECVWNQSDFCNRYTRYCIKNEEPMKAVTDYKLKDNRSFAYLNAVGQRQEDLVKSCFFKALKRALFSSR</sequence>
<dbReference type="PANTHER" id="PTHR11690">
    <property type="entry name" value="AMILORIDE-SENSITIVE SODIUM CHANNEL-RELATED"/>
    <property type="match status" value="1"/>
</dbReference>
<dbReference type="InterPro" id="IPR001873">
    <property type="entry name" value="ENaC"/>
</dbReference>
<evidence type="ECO:0000256" key="8">
    <source>
        <dbReference type="ARBA" id="ARBA00023065"/>
    </source>
</evidence>
<feature type="transmembrane region" description="Helical" evidence="13">
    <location>
        <begin position="70"/>
        <end position="92"/>
    </location>
</feature>
<name>A0AAV6TXH5_9ARAC</name>
<dbReference type="GO" id="GO:0005886">
    <property type="term" value="C:plasma membrane"/>
    <property type="evidence" value="ECO:0007669"/>
    <property type="project" value="TreeGrafter"/>
</dbReference>
<evidence type="ECO:0000256" key="4">
    <source>
        <dbReference type="ARBA" id="ARBA00022461"/>
    </source>
</evidence>